<comment type="caution">
    <text evidence="2">The sequence shown here is derived from an EMBL/GenBank/DDBJ whole genome shotgun (WGS) entry which is preliminary data.</text>
</comment>
<name>A0AAW3T377_9MICO</name>
<proteinExistence type="predicted"/>
<keyword evidence="1" id="KW-0732">Signal</keyword>
<reference evidence="2 3" key="1">
    <citation type="submission" date="2020-07" db="EMBL/GenBank/DDBJ databases">
        <title>Above-ground endophytic microbial communities from plants in different locations in the United States.</title>
        <authorList>
            <person name="Frank C."/>
        </authorList>
    </citation>
    <scope>NUCLEOTIDE SEQUENCE [LARGE SCALE GENOMIC DNA]</scope>
    <source>
        <strain evidence="2 3">WPL5_2</strain>
    </source>
</reference>
<feature type="signal peptide" evidence="1">
    <location>
        <begin position="1"/>
        <end position="28"/>
    </location>
</feature>
<feature type="chain" id="PRO_5043643853" evidence="1">
    <location>
        <begin position="29"/>
        <end position="136"/>
    </location>
</feature>
<evidence type="ECO:0000313" key="3">
    <source>
        <dbReference type="Proteomes" id="UP000590225"/>
    </source>
</evidence>
<dbReference type="RefSeq" id="WP_182515356.1">
    <property type="nucleotide sequence ID" value="NZ_JACGXP010000001.1"/>
</dbReference>
<evidence type="ECO:0000256" key="1">
    <source>
        <dbReference type="SAM" id="SignalP"/>
    </source>
</evidence>
<dbReference type="Proteomes" id="UP000590225">
    <property type="component" value="Unassembled WGS sequence"/>
</dbReference>
<dbReference type="EMBL" id="JACGXP010000001">
    <property type="protein sequence ID" value="MBA8989771.1"/>
    <property type="molecule type" value="Genomic_DNA"/>
</dbReference>
<sequence length="136" mass="14188">MKRILTLAAVGTALFGIASGALPASASAAEPRDPQAPGCSTTTMVADHTSGTVQWEIECDAPRWVSIDATAFAGTPDDHEIVDTQQAYRFVEAGAIWTGSLRFDTEGVDQLRAQAVTFVEEHDPTEGPAIIGGATG</sequence>
<organism evidence="2 3">
    <name type="scientific">Curtobacterium pusillum</name>
    <dbReference type="NCBI Taxonomy" id="69373"/>
    <lineage>
        <taxon>Bacteria</taxon>
        <taxon>Bacillati</taxon>
        <taxon>Actinomycetota</taxon>
        <taxon>Actinomycetes</taxon>
        <taxon>Micrococcales</taxon>
        <taxon>Microbacteriaceae</taxon>
        <taxon>Curtobacterium</taxon>
    </lineage>
</organism>
<dbReference type="AlphaFoldDB" id="A0AAW3T377"/>
<evidence type="ECO:0000313" key="2">
    <source>
        <dbReference type="EMBL" id="MBA8989771.1"/>
    </source>
</evidence>
<accession>A0AAW3T377</accession>
<protein>
    <submittedName>
        <fullName evidence="2">Uncharacterized protein</fullName>
    </submittedName>
</protein>
<gene>
    <name evidence="2" type="ORF">FHW23_001003</name>
</gene>